<sequence length="39" mass="4385">MAEKGATATYSNDESIEEMAKRVDWAFVLKVSFSDNTKN</sequence>
<gene>
    <name evidence="1" type="ORF">DCCM_2730</name>
</gene>
<keyword evidence="2" id="KW-1185">Reference proteome</keyword>
<protein>
    <submittedName>
        <fullName evidence="1">Uncharacterized protein</fullName>
    </submittedName>
</protein>
<dbReference type="EMBL" id="BFAV01000112">
    <property type="protein sequence ID" value="GBF33624.1"/>
    <property type="molecule type" value="Genomic_DNA"/>
</dbReference>
<name>A0A2L2XCA1_9FIRM</name>
<organism evidence="1 2">
    <name type="scientific">Desulfocucumis palustris</name>
    <dbReference type="NCBI Taxonomy" id="1898651"/>
    <lineage>
        <taxon>Bacteria</taxon>
        <taxon>Bacillati</taxon>
        <taxon>Bacillota</taxon>
        <taxon>Clostridia</taxon>
        <taxon>Eubacteriales</taxon>
        <taxon>Desulfocucumaceae</taxon>
        <taxon>Desulfocucumis</taxon>
    </lineage>
</organism>
<dbReference type="Proteomes" id="UP000239549">
    <property type="component" value="Unassembled WGS sequence"/>
</dbReference>
<reference evidence="2" key="1">
    <citation type="submission" date="2018-02" db="EMBL/GenBank/DDBJ databases">
        <title>Genome sequence of Desulfocucumis palustris strain NAW-5.</title>
        <authorList>
            <person name="Watanabe M."/>
            <person name="Kojima H."/>
            <person name="Fukui M."/>
        </authorList>
    </citation>
    <scope>NUCLEOTIDE SEQUENCE [LARGE SCALE GENOMIC DNA]</scope>
    <source>
        <strain evidence="2">NAW-5</strain>
    </source>
</reference>
<comment type="caution">
    <text evidence="1">The sequence shown here is derived from an EMBL/GenBank/DDBJ whole genome shotgun (WGS) entry which is preliminary data.</text>
</comment>
<proteinExistence type="predicted"/>
<evidence type="ECO:0000313" key="1">
    <source>
        <dbReference type="EMBL" id="GBF33624.1"/>
    </source>
</evidence>
<accession>A0A2L2XCA1</accession>
<evidence type="ECO:0000313" key="2">
    <source>
        <dbReference type="Proteomes" id="UP000239549"/>
    </source>
</evidence>
<dbReference type="AlphaFoldDB" id="A0A2L2XCA1"/>